<dbReference type="Proteomes" id="UP000683925">
    <property type="component" value="Unassembled WGS sequence"/>
</dbReference>
<evidence type="ECO:0000313" key="3">
    <source>
        <dbReference type="Proteomes" id="UP000683925"/>
    </source>
</evidence>
<name>A0A8S1XZ77_PAROT</name>
<proteinExistence type="predicted"/>
<organism evidence="2 3">
    <name type="scientific">Paramecium octaurelia</name>
    <dbReference type="NCBI Taxonomy" id="43137"/>
    <lineage>
        <taxon>Eukaryota</taxon>
        <taxon>Sar</taxon>
        <taxon>Alveolata</taxon>
        <taxon>Ciliophora</taxon>
        <taxon>Intramacronucleata</taxon>
        <taxon>Oligohymenophorea</taxon>
        <taxon>Peniculida</taxon>
        <taxon>Parameciidae</taxon>
        <taxon>Paramecium</taxon>
    </lineage>
</organism>
<dbReference type="OrthoDB" id="301809at2759"/>
<keyword evidence="3" id="KW-1185">Reference proteome</keyword>
<evidence type="ECO:0000256" key="1">
    <source>
        <dbReference type="SAM" id="MobiDB-lite"/>
    </source>
</evidence>
<reference evidence="2" key="1">
    <citation type="submission" date="2021-01" db="EMBL/GenBank/DDBJ databases">
        <authorList>
            <consortium name="Genoscope - CEA"/>
            <person name="William W."/>
        </authorList>
    </citation>
    <scope>NUCLEOTIDE SEQUENCE</scope>
</reference>
<protein>
    <submittedName>
        <fullName evidence="2">Uncharacterized protein</fullName>
    </submittedName>
</protein>
<accession>A0A8S1XZ77</accession>
<feature type="region of interest" description="Disordered" evidence="1">
    <location>
        <begin position="264"/>
        <end position="290"/>
    </location>
</feature>
<dbReference type="AlphaFoldDB" id="A0A8S1XZ77"/>
<dbReference type="OMA" id="NSCINHQ"/>
<sequence>MSTTRQRLTPSKIKLNDQNTFQIHKLNSCINHQNKKAKYRVLNDFSLQLCSKCAVSMVGKGRKVEEIPGLEDEYRRDQILKFIISVNNSLPQIDKLMNALIAKREDIHKYYDQQRDKVEKFHIQISQFLEDEKMRLLQQLFNNFKTLSKLYDDSITCLQISRSETISMKNDVESNLDGILKQMQNEPFNEIMTSYKRNLQLFIDRTESIQKTPIEILKVTLNEPINISHLMTVHPLKTCLIKKNLQDHKNLIESNDSICASVETKKQFTQPKQPKIPPSLSKTPRKDHDNISPFEIKQEEIYEEAPSQMIERDDIENTYHMMLIDYQLDSEDQGTEKDMVTSFGPLNIRPNRLLPNNQQFIHNNIQRSNENKMDRSPAFQAIHTSLKLM</sequence>
<comment type="caution">
    <text evidence="2">The sequence shown here is derived from an EMBL/GenBank/DDBJ whole genome shotgun (WGS) entry which is preliminary data.</text>
</comment>
<gene>
    <name evidence="2" type="ORF">POCTA_138.1.T1390125</name>
</gene>
<dbReference type="EMBL" id="CAJJDP010000140">
    <property type="protein sequence ID" value="CAD8206953.1"/>
    <property type="molecule type" value="Genomic_DNA"/>
</dbReference>
<evidence type="ECO:0000313" key="2">
    <source>
        <dbReference type="EMBL" id="CAD8206953.1"/>
    </source>
</evidence>